<dbReference type="Proteomes" id="UP001390669">
    <property type="component" value="Unassembled WGS sequence"/>
</dbReference>
<evidence type="ECO:0008006" key="3">
    <source>
        <dbReference type="Google" id="ProtNLM"/>
    </source>
</evidence>
<comment type="caution">
    <text evidence="1">The sequence shown here is derived from an EMBL/GenBank/DDBJ whole genome shotgun (WGS) entry which is preliminary data.</text>
</comment>
<evidence type="ECO:0000313" key="2">
    <source>
        <dbReference type="Proteomes" id="UP001390669"/>
    </source>
</evidence>
<proteinExistence type="predicted"/>
<accession>A0ABU9SKY3</accession>
<protein>
    <recommendedName>
        <fullName evidence="3">Peptidase S49 domain-containing protein</fullName>
    </recommendedName>
</protein>
<dbReference type="Gene3D" id="3.90.226.10">
    <property type="entry name" value="2-enoyl-CoA Hydratase, Chain A, domain 1"/>
    <property type="match status" value="1"/>
</dbReference>
<dbReference type="EMBL" id="JAYMRW010000018">
    <property type="protein sequence ID" value="MEM5452010.1"/>
    <property type="molecule type" value="Genomic_DNA"/>
</dbReference>
<organism evidence="1 2">
    <name type="scientific">Paraburkholderia guartelaensis</name>
    <dbReference type="NCBI Taxonomy" id="2546446"/>
    <lineage>
        <taxon>Bacteria</taxon>
        <taxon>Pseudomonadati</taxon>
        <taxon>Pseudomonadota</taxon>
        <taxon>Betaproteobacteria</taxon>
        <taxon>Burkholderiales</taxon>
        <taxon>Burkholderiaceae</taxon>
        <taxon>Paraburkholderia</taxon>
    </lineage>
</organism>
<dbReference type="RefSeq" id="WP_406953888.1">
    <property type="nucleotide sequence ID" value="NZ_JAYMRW010000018.1"/>
</dbReference>
<keyword evidence="2" id="KW-1185">Reference proteome</keyword>
<name>A0ABU9SKY3_9BURK</name>
<sequence length="132" mass="14741">MNLRNLQPSRLALDGRRCRHGSWSLTGVLLAKRKTWISFPKMFSALVLYILYAGSARADLSKTVLDSARPDDVLTGKIFYAGAVTLQKTNDLVSALDELNVKYPRLKSIYLYIDSRGGKMSVAQIAYRAIQS</sequence>
<evidence type="ECO:0000313" key="1">
    <source>
        <dbReference type="EMBL" id="MEM5452010.1"/>
    </source>
</evidence>
<reference evidence="1 2" key="1">
    <citation type="submission" date="2024-01" db="EMBL/GenBank/DDBJ databases">
        <title>The diversity of rhizobia nodulating Mimosa spp. in eleven states of Brazil covering several biomes is determined by host plant, location, and edaphic factors.</title>
        <authorList>
            <person name="Rouws L."/>
            <person name="Barauna A."/>
            <person name="Beukes C."/>
            <person name="De Faria S.M."/>
            <person name="Gross E."/>
            <person name="Dos Reis Junior F.B."/>
            <person name="Simon M."/>
            <person name="Maluk M."/>
            <person name="Odee D.W."/>
            <person name="Kenicer G."/>
            <person name="Young J.P.W."/>
            <person name="Reis V.M."/>
            <person name="Zilli J."/>
            <person name="James E.K."/>
        </authorList>
    </citation>
    <scope>NUCLEOTIDE SEQUENCE [LARGE SCALE GENOMIC DNA]</scope>
    <source>
        <strain evidence="1 2">JPY164</strain>
    </source>
</reference>
<gene>
    <name evidence="1" type="ORF">VSR33_31640</name>
</gene>